<reference evidence="1 2" key="1">
    <citation type="submission" date="2018-07" db="EMBL/GenBank/DDBJ databases">
        <title>Dyella solisilvae sp. nov., isolated from the pine and broad-leaved mixed forest soil.</title>
        <authorList>
            <person name="Gao Z."/>
            <person name="Qiu L."/>
        </authorList>
    </citation>
    <scope>NUCLEOTIDE SEQUENCE [LARGE SCALE GENOMIC DNA]</scope>
    <source>
        <strain evidence="1 2">DHG54</strain>
    </source>
</reference>
<organism evidence="1 2">
    <name type="scientific">Dyella solisilvae</name>
    <dbReference type="NCBI Taxonomy" id="1920168"/>
    <lineage>
        <taxon>Bacteria</taxon>
        <taxon>Pseudomonadati</taxon>
        <taxon>Pseudomonadota</taxon>
        <taxon>Gammaproteobacteria</taxon>
        <taxon>Lysobacterales</taxon>
        <taxon>Rhodanobacteraceae</taxon>
        <taxon>Dyella</taxon>
    </lineage>
</organism>
<proteinExistence type="predicted"/>
<dbReference type="Proteomes" id="UP000254711">
    <property type="component" value="Unassembled WGS sequence"/>
</dbReference>
<sequence>MQTERTHPVLHALTVARACVELAQEAMIADSFPKAVAATLSAAANDAAARLSQFRTTYSDIVSSELMSIAFRAQTDLAAISALAGLVATYKSAPRNASYIAKKIRNTAADAIDYLAYAEVAMDL</sequence>
<dbReference type="AlphaFoldDB" id="A0A370K2C0"/>
<keyword evidence="2" id="KW-1185">Reference proteome</keyword>
<accession>A0A370K2C0</accession>
<dbReference type="RefSeq" id="WP_114826997.1">
    <property type="nucleotide sequence ID" value="NZ_QQSY01000012.1"/>
</dbReference>
<comment type="caution">
    <text evidence="1">The sequence shown here is derived from an EMBL/GenBank/DDBJ whole genome shotgun (WGS) entry which is preliminary data.</text>
</comment>
<gene>
    <name evidence="1" type="ORF">DVT68_20075</name>
</gene>
<dbReference type="EMBL" id="QQSY01000012">
    <property type="protein sequence ID" value="RDI96803.1"/>
    <property type="molecule type" value="Genomic_DNA"/>
</dbReference>
<name>A0A370K2C0_9GAMM</name>
<evidence type="ECO:0000313" key="2">
    <source>
        <dbReference type="Proteomes" id="UP000254711"/>
    </source>
</evidence>
<evidence type="ECO:0000313" key="1">
    <source>
        <dbReference type="EMBL" id="RDI96803.1"/>
    </source>
</evidence>
<dbReference type="OrthoDB" id="5962146at2"/>
<protein>
    <submittedName>
        <fullName evidence="1">Uncharacterized protein</fullName>
    </submittedName>
</protein>